<protein>
    <submittedName>
        <fullName evidence="2">Uncharacterized protein</fullName>
    </submittedName>
</protein>
<organism evidence="2">
    <name type="scientific">Hyperionvirus sp</name>
    <dbReference type="NCBI Taxonomy" id="2487770"/>
    <lineage>
        <taxon>Viruses</taxon>
        <taxon>Varidnaviria</taxon>
        <taxon>Bamfordvirae</taxon>
        <taxon>Nucleocytoviricota</taxon>
        <taxon>Megaviricetes</taxon>
        <taxon>Imitervirales</taxon>
        <taxon>Mimiviridae</taxon>
        <taxon>Klosneuvirinae</taxon>
    </lineage>
</organism>
<accession>A0A3G5A9M1</accession>
<gene>
    <name evidence="2" type="ORF">Hyperionvirus4_149</name>
</gene>
<feature type="compositionally biased region" description="Basic and acidic residues" evidence="1">
    <location>
        <begin position="42"/>
        <end position="57"/>
    </location>
</feature>
<feature type="region of interest" description="Disordered" evidence="1">
    <location>
        <begin position="42"/>
        <end position="69"/>
    </location>
</feature>
<evidence type="ECO:0000313" key="2">
    <source>
        <dbReference type="EMBL" id="AYV83184.1"/>
    </source>
</evidence>
<reference evidence="2" key="1">
    <citation type="submission" date="2018-10" db="EMBL/GenBank/DDBJ databases">
        <title>Hidden diversity of soil giant viruses.</title>
        <authorList>
            <person name="Schulz F."/>
            <person name="Alteio L."/>
            <person name="Goudeau D."/>
            <person name="Ryan E.M."/>
            <person name="Malmstrom R.R."/>
            <person name="Blanchard J."/>
            <person name="Woyke T."/>
        </authorList>
    </citation>
    <scope>NUCLEOTIDE SEQUENCE</scope>
    <source>
        <strain evidence="2">HYV1</strain>
    </source>
</reference>
<sequence>MIPFFVLCLQPTLHHPNELSRWVKSSRNLRIADQAVKEFEAAKRKGAKKSEESEEKPAAPNRATLSSTD</sequence>
<proteinExistence type="predicted"/>
<dbReference type="EMBL" id="MK072386">
    <property type="protein sequence ID" value="AYV83184.1"/>
    <property type="molecule type" value="Genomic_DNA"/>
</dbReference>
<evidence type="ECO:0000256" key="1">
    <source>
        <dbReference type="SAM" id="MobiDB-lite"/>
    </source>
</evidence>
<name>A0A3G5A9M1_9VIRU</name>